<reference evidence="2 3" key="1">
    <citation type="submission" date="2019-03" db="EMBL/GenBank/DDBJ databases">
        <title>Genomic analyses of the natural microbiome of Caenorhabditis elegans.</title>
        <authorList>
            <person name="Samuel B."/>
        </authorList>
    </citation>
    <scope>NUCLEOTIDE SEQUENCE [LARGE SCALE GENOMIC DNA]</scope>
    <source>
        <strain evidence="2 3">JUb102</strain>
    </source>
</reference>
<dbReference type="AlphaFoldDB" id="A0A4V6P098"/>
<evidence type="ECO:0000256" key="1">
    <source>
        <dbReference type="SAM" id="Phobius"/>
    </source>
</evidence>
<evidence type="ECO:0000313" key="3">
    <source>
        <dbReference type="Proteomes" id="UP000295055"/>
    </source>
</evidence>
<feature type="transmembrane region" description="Helical" evidence="1">
    <location>
        <begin position="36"/>
        <end position="59"/>
    </location>
</feature>
<keyword evidence="1" id="KW-0812">Transmembrane</keyword>
<dbReference type="Proteomes" id="UP000295055">
    <property type="component" value="Unassembled WGS sequence"/>
</dbReference>
<accession>A0A4V6P098</accession>
<proteinExistence type="predicted"/>
<keyword evidence="1" id="KW-1133">Transmembrane helix</keyword>
<keyword evidence="1" id="KW-0472">Membrane</keyword>
<organism evidence="2 3">
    <name type="scientific">Providencia alcalifaciens</name>
    <dbReference type="NCBI Taxonomy" id="126385"/>
    <lineage>
        <taxon>Bacteria</taxon>
        <taxon>Pseudomonadati</taxon>
        <taxon>Pseudomonadota</taxon>
        <taxon>Gammaproteobacteria</taxon>
        <taxon>Enterobacterales</taxon>
        <taxon>Morganellaceae</taxon>
        <taxon>Providencia</taxon>
    </lineage>
</organism>
<dbReference type="EMBL" id="SMAS01000001">
    <property type="protein sequence ID" value="TCT38709.1"/>
    <property type="molecule type" value="Genomic_DNA"/>
</dbReference>
<name>A0A4V6P098_9GAMM</name>
<protein>
    <submittedName>
        <fullName evidence="2">Uncharacterized protein</fullName>
    </submittedName>
</protein>
<sequence>MYTNPIILLLVFIPALACILFIIAQDKKQPDIMTLFLKFSIYLLSTLAFINLIFFARAFTDWY</sequence>
<comment type="caution">
    <text evidence="2">The sequence shown here is derived from an EMBL/GenBank/DDBJ whole genome shotgun (WGS) entry which is preliminary data.</text>
</comment>
<feature type="transmembrane region" description="Helical" evidence="1">
    <location>
        <begin position="6"/>
        <end position="24"/>
    </location>
</feature>
<gene>
    <name evidence="2" type="ORF">EC835_101732</name>
</gene>
<evidence type="ECO:0000313" key="2">
    <source>
        <dbReference type="EMBL" id="TCT38709.1"/>
    </source>
</evidence>